<dbReference type="EMBL" id="AP024145">
    <property type="protein sequence ID" value="BCM84229.1"/>
    <property type="molecule type" value="Genomic_DNA"/>
</dbReference>
<dbReference type="AlphaFoldDB" id="A0A8H8WTT4"/>
<dbReference type="RefSeq" id="WP_053221026.1">
    <property type="nucleotide sequence ID" value="NZ_AP024145.1"/>
</dbReference>
<organism evidence="2 3">
    <name type="scientific">Methylobacterium indicum</name>
    <dbReference type="NCBI Taxonomy" id="1775910"/>
    <lineage>
        <taxon>Bacteria</taxon>
        <taxon>Pseudomonadati</taxon>
        <taxon>Pseudomonadota</taxon>
        <taxon>Alphaproteobacteria</taxon>
        <taxon>Hyphomicrobiales</taxon>
        <taxon>Methylobacteriaceae</taxon>
        <taxon>Methylobacterium</taxon>
    </lineage>
</organism>
<evidence type="ECO:0000313" key="3">
    <source>
        <dbReference type="Proteomes" id="UP000663508"/>
    </source>
</evidence>
<feature type="compositionally biased region" description="Low complexity" evidence="1">
    <location>
        <begin position="1"/>
        <end position="17"/>
    </location>
</feature>
<reference evidence="2" key="1">
    <citation type="submission" date="2020-11" db="EMBL/GenBank/DDBJ databases">
        <title>Complete genome sequence of a novel pathogenic Methylobacterium strain isolated from rice in Vietnam.</title>
        <authorList>
            <person name="Lai K."/>
            <person name="Okazaki S."/>
            <person name="Higashi K."/>
            <person name="Mori H."/>
            <person name="Toyoda A."/>
            <person name="Kurokawa K."/>
        </authorList>
    </citation>
    <scope>NUCLEOTIDE SEQUENCE</scope>
    <source>
        <strain evidence="2">VL1</strain>
    </source>
</reference>
<evidence type="ECO:0000256" key="1">
    <source>
        <dbReference type="SAM" id="MobiDB-lite"/>
    </source>
</evidence>
<proteinExistence type="predicted"/>
<accession>A0A8H8WTT4</accession>
<protein>
    <submittedName>
        <fullName evidence="2">Uncharacterized protein</fullName>
    </submittedName>
</protein>
<name>A0A8H8WTT4_9HYPH</name>
<feature type="region of interest" description="Disordered" evidence="1">
    <location>
        <begin position="1"/>
        <end position="32"/>
    </location>
</feature>
<dbReference type="Proteomes" id="UP000663508">
    <property type="component" value="Chromosome"/>
</dbReference>
<dbReference type="KEGG" id="mind:mvi_26900"/>
<sequence length="238" mass="24037">MVTTTATPWTAQAAPVASTKTPASGGAPLTPQAAGAAKTAKASSAAPSTGLGAAAVVVLSAAATARLAEPGGPALSRATSLDDIVQERTKALADRIGAAMGRANIAVEGPITFKRDGSGTITTDGPSRKAIEKLFKDDPDLAKEFKDVAALHGMQAMQKVLEALQAEVKAAKDDDGRTAAYGRYTVRLVKLQAVSGTMTLDAGNLRSWSVALADAMVGEDAAGPRAQDAAARPASRTA</sequence>
<gene>
    <name evidence="2" type="ORF">mvi_26900</name>
</gene>
<evidence type="ECO:0000313" key="2">
    <source>
        <dbReference type="EMBL" id="BCM84229.1"/>
    </source>
</evidence>